<accession>A0ABN8LMP0</accession>
<evidence type="ECO:0000256" key="1">
    <source>
        <dbReference type="SAM" id="MobiDB-lite"/>
    </source>
</evidence>
<evidence type="ECO:0000313" key="3">
    <source>
        <dbReference type="EMBL" id="CAH3018327.1"/>
    </source>
</evidence>
<feature type="domain" description="BAG" evidence="2">
    <location>
        <begin position="188"/>
        <end position="268"/>
    </location>
</feature>
<gene>
    <name evidence="3" type="ORF">PEVE_00042558</name>
</gene>
<name>A0ABN8LMP0_9CNID</name>
<reference evidence="3 4" key="1">
    <citation type="submission" date="2022-05" db="EMBL/GenBank/DDBJ databases">
        <authorList>
            <consortium name="Genoscope - CEA"/>
            <person name="William W."/>
        </authorList>
    </citation>
    <scope>NUCLEOTIDE SEQUENCE [LARGE SCALE GENOMIC DNA]</scope>
</reference>
<feature type="compositionally biased region" description="Basic and acidic residues" evidence="1">
    <location>
        <begin position="164"/>
        <end position="184"/>
    </location>
</feature>
<keyword evidence="4" id="KW-1185">Reference proteome</keyword>
<feature type="region of interest" description="Disordered" evidence="1">
    <location>
        <begin position="138"/>
        <end position="184"/>
    </location>
</feature>
<sequence length="270" mass="31021">MWDEMFSDPWSSRFQASHSPFTGFGGFYAERAHPFWGNPVYFPCDKRRKVSHRKKARSVDDRTENPVCYHTRGKPLKIELHKKPKEKTNNIEALEPNLPQDAVDIPVEFLPPEEEKAPSRNREQSSRDTFIDNYAVEKPEAVQENTIRSADRSADEAENLDLSHGTDNEVESAKESRPVESGKLSAVEEEKLNEIKIQLTKARELRPRVKAFEGSRRDKEFLYLDEHLTQCILSLDLIDTDGLENVKVARREAVSEILSVINNLESNVQE</sequence>
<proteinExistence type="predicted"/>
<dbReference type="Proteomes" id="UP001159427">
    <property type="component" value="Unassembled WGS sequence"/>
</dbReference>
<dbReference type="InterPro" id="IPR003103">
    <property type="entry name" value="BAG_domain"/>
</dbReference>
<organism evidence="3 4">
    <name type="scientific">Porites evermanni</name>
    <dbReference type="NCBI Taxonomy" id="104178"/>
    <lineage>
        <taxon>Eukaryota</taxon>
        <taxon>Metazoa</taxon>
        <taxon>Cnidaria</taxon>
        <taxon>Anthozoa</taxon>
        <taxon>Hexacorallia</taxon>
        <taxon>Scleractinia</taxon>
        <taxon>Fungiina</taxon>
        <taxon>Poritidae</taxon>
        <taxon>Porites</taxon>
    </lineage>
</organism>
<comment type="caution">
    <text evidence="3">The sequence shown here is derived from an EMBL/GenBank/DDBJ whole genome shotgun (WGS) entry which is preliminary data.</text>
</comment>
<protein>
    <recommendedName>
        <fullName evidence="2">BAG domain-containing protein</fullName>
    </recommendedName>
</protein>
<dbReference type="PROSITE" id="PS51035">
    <property type="entry name" value="BAG"/>
    <property type="match status" value="1"/>
</dbReference>
<dbReference type="SUPFAM" id="SSF63491">
    <property type="entry name" value="BAG domain"/>
    <property type="match status" value="1"/>
</dbReference>
<evidence type="ECO:0000259" key="2">
    <source>
        <dbReference type="PROSITE" id="PS51035"/>
    </source>
</evidence>
<dbReference type="EMBL" id="CALNXI010000084">
    <property type="protein sequence ID" value="CAH3018327.1"/>
    <property type="molecule type" value="Genomic_DNA"/>
</dbReference>
<dbReference type="SMART" id="SM00264">
    <property type="entry name" value="BAG"/>
    <property type="match status" value="1"/>
</dbReference>
<dbReference type="InterPro" id="IPR036533">
    <property type="entry name" value="BAG_dom_sf"/>
</dbReference>
<dbReference type="Gene3D" id="1.20.58.120">
    <property type="entry name" value="BAG domain"/>
    <property type="match status" value="1"/>
</dbReference>
<evidence type="ECO:0000313" key="4">
    <source>
        <dbReference type="Proteomes" id="UP001159427"/>
    </source>
</evidence>
<dbReference type="Pfam" id="PF02179">
    <property type="entry name" value="BAG"/>
    <property type="match status" value="1"/>
</dbReference>